<sequence>MPPSAAYRTETRLQPATATDRPTTLGIVWGETDQELAEGSSTCDVGVAFSFVALVRIPSPVARLSCCLSIFPGTRSIACPRVYLSISVDVHLLAYRSVTRSPRLGVVTTAAATSV</sequence>
<protein>
    <submittedName>
        <fullName evidence="1 3">Uncharacterized protein</fullName>
    </submittedName>
</protein>
<evidence type="ECO:0000313" key="1">
    <source>
        <dbReference type="EMBL" id="VDL92454.1"/>
    </source>
</evidence>
<dbReference type="Proteomes" id="UP000275846">
    <property type="component" value="Unassembled WGS sequence"/>
</dbReference>
<keyword evidence="2" id="KW-1185">Reference proteome</keyword>
<dbReference type="AlphaFoldDB" id="A0A183SPC1"/>
<dbReference type="WBParaSite" id="SSLN_0000626401-mRNA-1">
    <property type="protein sequence ID" value="SSLN_0000626401-mRNA-1"/>
    <property type="gene ID" value="SSLN_0000626401"/>
</dbReference>
<name>A0A183SPC1_SCHSO</name>
<evidence type="ECO:0000313" key="3">
    <source>
        <dbReference type="WBParaSite" id="SSLN_0000626401-mRNA-1"/>
    </source>
</evidence>
<dbReference type="EMBL" id="UYSU01033528">
    <property type="protein sequence ID" value="VDL92454.1"/>
    <property type="molecule type" value="Genomic_DNA"/>
</dbReference>
<reference evidence="3" key="1">
    <citation type="submission" date="2016-06" db="UniProtKB">
        <authorList>
            <consortium name="WormBaseParasite"/>
        </authorList>
    </citation>
    <scope>IDENTIFICATION</scope>
</reference>
<gene>
    <name evidence="1" type="ORF">SSLN_LOCUS6069</name>
</gene>
<proteinExistence type="predicted"/>
<evidence type="ECO:0000313" key="2">
    <source>
        <dbReference type="Proteomes" id="UP000275846"/>
    </source>
</evidence>
<organism evidence="3">
    <name type="scientific">Schistocephalus solidus</name>
    <name type="common">Tapeworm</name>
    <dbReference type="NCBI Taxonomy" id="70667"/>
    <lineage>
        <taxon>Eukaryota</taxon>
        <taxon>Metazoa</taxon>
        <taxon>Spiralia</taxon>
        <taxon>Lophotrochozoa</taxon>
        <taxon>Platyhelminthes</taxon>
        <taxon>Cestoda</taxon>
        <taxon>Eucestoda</taxon>
        <taxon>Diphyllobothriidea</taxon>
        <taxon>Diphyllobothriidae</taxon>
        <taxon>Schistocephalus</taxon>
    </lineage>
</organism>
<accession>A0A183SPC1</accession>
<reference evidence="1 2" key="2">
    <citation type="submission" date="2018-11" db="EMBL/GenBank/DDBJ databases">
        <authorList>
            <consortium name="Pathogen Informatics"/>
        </authorList>
    </citation>
    <scope>NUCLEOTIDE SEQUENCE [LARGE SCALE GENOMIC DNA]</scope>
    <source>
        <strain evidence="1 2">NST_G2</strain>
    </source>
</reference>